<evidence type="ECO:0000313" key="4">
    <source>
        <dbReference type="Proteomes" id="UP000054538"/>
    </source>
</evidence>
<keyword evidence="4" id="KW-1185">Reference proteome</keyword>
<feature type="region of interest" description="Disordered" evidence="2">
    <location>
        <begin position="1"/>
        <end position="30"/>
    </location>
</feature>
<dbReference type="InParanoid" id="A0A0D0DIM0"/>
<evidence type="ECO:0000256" key="2">
    <source>
        <dbReference type="SAM" id="MobiDB-lite"/>
    </source>
</evidence>
<feature type="coiled-coil region" evidence="1">
    <location>
        <begin position="45"/>
        <end position="72"/>
    </location>
</feature>
<reference evidence="4" key="2">
    <citation type="submission" date="2015-01" db="EMBL/GenBank/DDBJ databases">
        <title>Evolutionary Origins and Diversification of the Mycorrhizal Mutualists.</title>
        <authorList>
            <consortium name="DOE Joint Genome Institute"/>
            <consortium name="Mycorrhizal Genomics Consortium"/>
            <person name="Kohler A."/>
            <person name="Kuo A."/>
            <person name="Nagy L.G."/>
            <person name="Floudas D."/>
            <person name="Copeland A."/>
            <person name="Barry K.W."/>
            <person name="Cichocki N."/>
            <person name="Veneault-Fourrey C."/>
            <person name="LaButti K."/>
            <person name="Lindquist E.A."/>
            <person name="Lipzen A."/>
            <person name="Lundell T."/>
            <person name="Morin E."/>
            <person name="Murat C."/>
            <person name="Riley R."/>
            <person name="Ohm R."/>
            <person name="Sun H."/>
            <person name="Tunlid A."/>
            <person name="Henrissat B."/>
            <person name="Grigoriev I.V."/>
            <person name="Hibbett D.S."/>
            <person name="Martin F."/>
        </authorList>
    </citation>
    <scope>NUCLEOTIDE SEQUENCE [LARGE SCALE GENOMIC DNA]</scope>
    <source>
        <strain evidence="4">Ve08.2h10</strain>
    </source>
</reference>
<dbReference type="Proteomes" id="UP000054538">
    <property type="component" value="Unassembled WGS sequence"/>
</dbReference>
<evidence type="ECO:0000256" key="1">
    <source>
        <dbReference type="SAM" id="Coils"/>
    </source>
</evidence>
<dbReference type="OrthoDB" id="2662332at2759"/>
<name>A0A0D0DIM0_9AGAM</name>
<organism evidence="3 4">
    <name type="scientific">Paxillus rubicundulus Ve08.2h10</name>
    <dbReference type="NCBI Taxonomy" id="930991"/>
    <lineage>
        <taxon>Eukaryota</taxon>
        <taxon>Fungi</taxon>
        <taxon>Dikarya</taxon>
        <taxon>Basidiomycota</taxon>
        <taxon>Agaricomycotina</taxon>
        <taxon>Agaricomycetes</taxon>
        <taxon>Agaricomycetidae</taxon>
        <taxon>Boletales</taxon>
        <taxon>Paxilineae</taxon>
        <taxon>Paxillaceae</taxon>
        <taxon>Paxillus</taxon>
    </lineage>
</organism>
<keyword evidence="1" id="KW-0175">Coiled coil</keyword>
<dbReference type="EMBL" id="KN825459">
    <property type="protein sequence ID" value="KIK90873.1"/>
    <property type="molecule type" value="Genomic_DNA"/>
</dbReference>
<evidence type="ECO:0000313" key="3">
    <source>
        <dbReference type="EMBL" id="KIK90873.1"/>
    </source>
</evidence>
<gene>
    <name evidence="3" type="ORF">PAXRUDRAFT_14098</name>
</gene>
<dbReference type="HOGENOM" id="CLU_2050388_0_0_1"/>
<accession>A0A0D0DIM0</accession>
<protein>
    <submittedName>
        <fullName evidence="3">Uncharacterized protein</fullName>
    </submittedName>
</protein>
<feature type="compositionally biased region" description="Low complexity" evidence="2">
    <location>
        <begin position="10"/>
        <end position="21"/>
    </location>
</feature>
<feature type="region of interest" description="Disordered" evidence="2">
    <location>
        <begin position="99"/>
        <end position="120"/>
    </location>
</feature>
<reference evidence="3 4" key="1">
    <citation type="submission" date="2014-04" db="EMBL/GenBank/DDBJ databases">
        <authorList>
            <consortium name="DOE Joint Genome Institute"/>
            <person name="Kuo A."/>
            <person name="Kohler A."/>
            <person name="Jargeat P."/>
            <person name="Nagy L.G."/>
            <person name="Floudas D."/>
            <person name="Copeland A."/>
            <person name="Barry K.W."/>
            <person name="Cichocki N."/>
            <person name="Veneault-Fourrey C."/>
            <person name="LaButti K."/>
            <person name="Lindquist E.A."/>
            <person name="Lipzen A."/>
            <person name="Lundell T."/>
            <person name="Morin E."/>
            <person name="Murat C."/>
            <person name="Sun H."/>
            <person name="Tunlid A."/>
            <person name="Henrissat B."/>
            <person name="Grigoriev I.V."/>
            <person name="Hibbett D.S."/>
            <person name="Martin F."/>
            <person name="Nordberg H.P."/>
            <person name="Cantor M.N."/>
            <person name="Hua S.X."/>
        </authorList>
    </citation>
    <scope>NUCLEOTIDE SEQUENCE [LARGE SCALE GENOMIC DNA]</scope>
    <source>
        <strain evidence="3 4">Ve08.2h10</strain>
    </source>
</reference>
<dbReference type="AlphaFoldDB" id="A0A0D0DIM0"/>
<sequence>MQMVVNRHNSLLSSSSLSSFSDNTSPQTRVTGYQHQSAYMQDSQYHHLQEHYESLELQVVGLTAERDALKAICQQFSGPSQPQHGHSHIDMPIDPLLLSLPQDDMKQPTPETHPNVKFWK</sequence>
<proteinExistence type="predicted"/>